<organism evidence="10 11">
    <name type="scientific">Undibacterium pigrum</name>
    <dbReference type="NCBI Taxonomy" id="401470"/>
    <lineage>
        <taxon>Bacteria</taxon>
        <taxon>Pseudomonadati</taxon>
        <taxon>Pseudomonadota</taxon>
        <taxon>Betaproteobacteria</taxon>
        <taxon>Burkholderiales</taxon>
        <taxon>Oxalobacteraceae</taxon>
        <taxon>Undibacterium</taxon>
    </lineage>
</organism>
<dbReference type="Pfam" id="PF10411">
    <property type="entry name" value="DsbC_N"/>
    <property type="match status" value="1"/>
</dbReference>
<dbReference type="AlphaFoldDB" id="A0A318ISK0"/>
<feature type="signal peptide" evidence="7">
    <location>
        <begin position="1"/>
        <end position="47"/>
    </location>
</feature>
<dbReference type="InterPro" id="IPR036249">
    <property type="entry name" value="Thioredoxin-like_sf"/>
</dbReference>
<keyword evidence="6 7" id="KW-0676">Redox-active center</keyword>
<proteinExistence type="inferred from homology"/>
<keyword evidence="4 7" id="KW-0574">Periplasm</keyword>
<dbReference type="InterPro" id="IPR012336">
    <property type="entry name" value="Thioredoxin-like_fold"/>
</dbReference>
<accession>A0A318ISK0</accession>
<dbReference type="InterPro" id="IPR017937">
    <property type="entry name" value="Thioredoxin_CS"/>
</dbReference>
<evidence type="ECO:0000256" key="3">
    <source>
        <dbReference type="ARBA" id="ARBA00022729"/>
    </source>
</evidence>
<keyword evidence="3 7" id="KW-0732">Signal</keyword>
<dbReference type="SUPFAM" id="SSF52833">
    <property type="entry name" value="Thioredoxin-like"/>
    <property type="match status" value="1"/>
</dbReference>
<dbReference type="Proteomes" id="UP000247792">
    <property type="component" value="Unassembled WGS sequence"/>
</dbReference>
<dbReference type="InterPro" id="IPR051470">
    <property type="entry name" value="Thiol:disulfide_interchange"/>
</dbReference>
<evidence type="ECO:0000313" key="11">
    <source>
        <dbReference type="Proteomes" id="UP000247792"/>
    </source>
</evidence>
<evidence type="ECO:0000256" key="1">
    <source>
        <dbReference type="ARBA" id="ARBA00004418"/>
    </source>
</evidence>
<evidence type="ECO:0000259" key="9">
    <source>
        <dbReference type="Pfam" id="PF13098"/>
    </source>
</evidence>
<evidence type="ECO:0000256" key="7">
    <source>
        <dbReference type="RuleBase" id="RU364038"/>
    </source>
</evidence>
<gene>
    <name evidence="10" type="ORF">DFR42_11955</name>
</gene>
<evidence type="ECO:0000256" key="6">
    <source>
        <dbReference type="ARBA" id="ARBA00023284"/>
    </source>
</evidence>
<reference evidence="10 11" key="1">
    <citation type="submission" date="2018-05" db="EMBL/GenBank/DDBJ databases">
        <title>Genomic Encyclopedia of Type Strains, Phase IV (KMG-IV): sequencing the most valuable type-strain genomes for metagenomic binning, comparative biology and taxonomic classification.</title>
        <authorList>
            <person name="Goeker M."/>
        </authorList>
    </citation>
    <scope>NUCLEOTIDE SEQUENCE [LARGE SCALE GENOMIC DNA]</scope>
    <source>
        <strain evidence="10 11">DSM 19792</strain>
    </source>
</reference>
<comment type="caution">
    <text evidence="10">The sequence shown here is derived from an EMBL/GenBank/DDBJ whole genome shotgun (WGS) entry which is preliminary data.</text>
</comment>
<sequence>MKSSCDSVDVSFVPYMKEKIKMNKTIQGLLVMALAVGSSILSASAFAETPQEATVRKLVQTTFREGVKIDSVTKTPYSGLYEVRIGSDVMYTDEKAQYLFTGDVIDAKTGTNYTKARIDDLSKVKFSDLPLESALKMVKGDGKRVIAVFEDPNCGYCKQFRKTLNSLDNITVYTFMYNILADDSKVKSKNIWCSADRNKAWDDWMLNGKAAPEAPANCNTPNDKIFALGQKMRVSGTPSVIFSDGSRAPGALDIKVLESRIAAAASGNKAN</sequence>
<evidence type="ECO:0000256" key="2">
    <source>
        <dbReference type="ARBA" id="ARBA00009813"/>
    </source>
</evidence>
<dbReference type="InterPro" id="IPR009094">
    <property type="entry name" value="DiS-bond_isomerase_DsbC/G_N_sf"/>
</dbReference>
<dbReference type="SUPFAM" id="SSF54423">
    <property type="entry name" value="DsbC/DsbG N-terminal domain-like"/>
    <property type="match status" value="1"/>
</dbReference>
<comment type="subcellular location">
    <subcellularLocation>
        <location evidence="1 7">Periplasm</location>
    </subcellularLocation>
</comment>
<keyword evidence="11" id="KW-1185">Reference proteome</keyword>
<evidence type="ECO:0000313" key="10">
    <source>
        <dbReference type="EMBL" id="PXX36847.1"/>
    </source>
</evidence>
<dbReference type="InterPro" id="IPR033954">
    <property type="entry name" value="DiS-bond_Isoase_DsbC/G"/>
</dbReference>
<dbReference type="PANTHER" id="PTHR35272:SF3">
    <property type="entry name" value="THIOL:DISULFIDE INTERCHANGE PROTEIN DSBC"/>
    <property type="match status" value="1"/>
</dbReference>
<feature type="domain" description="Thioredoxin-like fold" evidence="9">
    <location>
        <begin position="138"/>
        <end position="258"/>
    </location>
</feature>
<dbReference type="PROSITE" id="PS00194">
    <property type="entry name" value="THIOREDOXIN_1"/>
    <property type="match status" value="1"/>
</dbReference>
<feature type="domain" description="Disulphide bond isomerase DsbC/G N-terminal" evidence="8">
    <location>
        <begin position="47"/>
        <end position="114"/>
    </location>
</feature>
<evidence type="ECO:0000256" key="5">
    <source>
        <dbReference type="ARBA" id="ARBA00023157"/>
    </source>
</evidence>
<keyword evidence="5" id="KW-1015">Disulfide bond</keyword>
<protein>
    <recommendedName>
        <fullName evidence="7">Thiol:disulfide interchange protein</fullName>
    </recommendedName>
</protein>
<dbReference type="EMBL" id="QJKB01000019">
    <property type="protein sequence ID" value="PXX36847.1"/>
    <property type="molecule type" value="Genomic_DNA"/>
</dbReference>
<name>A0A318ISK0_9BURK</name>
<dbReference type="PANTHER" id="PTHR35272">
    <property type="entry name" value="THIOL:DISULFIDE INTERCHANGE PROTEIN DSBC-RELATED"/>
    <property type="match status" value="1"/>
</dbReference>
<dbReference type="Gene3D" id="3.10.450.70">
    <property type="entry name" value="Disulphide bond isomerase, DsbC/G, N-terminal"/>
    <property type="match status" value="1"/>
</dbReference>
<evidence type="ECO:0000259" key="8">
    <source>
        <dbReference type="Pfam" id="PF10411"/>
    </source>
</evidence>
<dbReference type="Gene3D" id="3.40.30.10">
    <property type="entry name" value="Glutaredoxin"/>
    <property type="match status" value="1"/>
</dbReference>
<dbReference type="GO" id="GO:0042597">
    <property type="term" value="C:periplasmic space"/>
    <property type="evidence" value="ECO:0007669"/>
    <property type="project" value="UniProtKB-SubCell"/>
</dbReference>
<dbReference type="Pfam" id="PF13098">
    <property type="entry name" value="Thioredoxin_2"/>
    <property type="match status" value="1"/>
</dbReference>
<comment type="function">
    <text evidence="7">Required for disulfide bond formation in some periplasmic proteins. Acts by transferring its disulfide bond to other proteins and is reduced in the process.</text>
</comment>
<dbReference type="CDD" id="cd03020">
    <property type="entry name" value="DsbA_DsbC_DsbG"/>
    <property type="match status" value="1"/>
</dbReference>
<dbReference type="InterPro" id="IPR018950">
    <property type="entry name" value="DiS-bond_isomerase_DsbC/G_N"/>
</dbReference>
<feature type="chain" id="PRO_5016192648" description="Thiol:disulfide interchange protein" evidence="7">
    <location>
        <begin position="48"/>
        <end position="271"/>
    </location>
</feature>
<comment type="similarity">
    <text evidence="2 7">Belongs to the thioredoxin family. DsbC subfamily.</text>
</comment>
<evidence type="ECO:0000256" key="4">
    <source>
        <dbReference type="ARBA" id="ARBA00022764"/>
    </source>
</evidence>